<comment type="caution">
    <text evidence="1">The sequence shown here is derived from an EMBL/GenBank/DDBJ whole genome shotgun (WGS) entry which is preliminary data.</text>
</comment>
<sequence>MLKIIVNCNWQKDGNGHWLHSHFRYNYNQQVKSQPIFYLTDFFKTNFFHLGSVIKFITGNTCFLHI</sequence>
<reference evidence="1 2" key="1">
    <citation type="submission" date="2020-08" db="EMBL/GenBank/DDBJ databases">
        <authorList>
            <person name="Koutsovoulos G."/>
            <person name="Danchin GJ E."/>
        </authorList>
    </citation>
    <scope>NUCLEOTIDE SEQUENCE [LARGE SCALE GENOMIC DNA]</scope>
</reference>
<name>A0A6V7X790_MELEN</name>
<gene>
    <name evidence="1" type="ORF">MENT_LOCUS48178</name>
</gene>
<dbReference type="EMBL" id="CAJEWN010001180">
    <property type="protein sequence ID" value="CAD2195113.1"/>
    <property type="molecule type" value="Genomic_DNA"/>
</dbReference>
<proteinExistence type="predicted"/>
<dbReference type="AlphaFoldDB" id="A0A6V7X790"/>
<dbReference type="Proteomes" id="UP000580250">
    <property type="component" value="Unassembled WGS sequence"/>
</dbReference>
<protein>
    <submittedName>
        <fullName evidence="1">Uncharacterized protein</fullName>
    </submittedName>
</protein>
<organism evidence="1 2">
    <name type="scientific">Meloidogyne enterolobii</name>
    <name type="common">Root-knot nematode worm</name>
    <name type="synonym">Meloidogyne mayaguensis</name>
    <dbReference type="NCBI Taxonomy" id="390850"/>
    <lineage>
        <taxon>Eukaryota</taxon>
        <taxon>Metazoa</taxon>
        <taxon>Ecdysozoa</taxon>
        <taxon>Nematoda</taxon>
        <taxon>Chromadorea</taxon>
        <taxon>Rhabditida</taxon>
        <taxon>Tylenchina</taxon>
        <taxon>Tylenchomorpha</taxon>
        <taxon>Tylenchoidea</taxon>
        <taxon>Meloidogynidae</taxon>
        <taxon>Meloidogyninae</taxon>
        <taxon>Meloidogyne</taxon>
    </lineage>
</organism>
<accession>A0A6V7X790</accession>
<evidence type="ECO:0000313" key="1">
    <source>
        <dbReference type="EMBL" id="CAD2195113.1"/>
    </source>
</evidence>
<evidence type="ECO:0000313" key="2">
    <source>
        <dbReference type="Proteomes" id="UP000580250"/>
    </source>
</evidence>